<dbReference type="PANTHER" id="PTHR43279">
    <property type="entry name" value="CATECHOL-2,3-DIOXYGENASE"/>
    <property type="match status" value="1"/>
</dbReference>
<dbReference type="PROSITE" id="PS51819">
    <property type="entry name" value="VOC"/>
    <property type="match status" value="1"/>
</dbReference>
<dbReference type="Gene3D" id="3.10.180.10">
    <property type="entry name" value="2,3-Dihydroxybiphenyl 1,2-Dioxygenase, domain 1"/>
    <property type="match status" value="2"/>
</dbReference>
<proteinExistence type="predicted"/>
<comment type="caution">
    <text evidence="2">The sequence shown here is derived from an EMBL/GenBank/DDBJ whole genome shotgun (WGS) entry which is preliminary data.</text>
</comment>
<evidence type="ECO:0000313" key="3">
    <source>
        <dbReference type="Proteomes" id="UP001595547"/>
    </source>
</evidence>
<sequence>MSTASAPMEIGRVALTVNDIGRVASFYKQALGLVELANDGETLRLGAGNTTLLELRADKAARRRSPKEAGLFHTAFLLPSRADLGAWLLHASQTRLPLEGASDHLVSEAIYLSDPEGNGIEVYVDRPRSAWKHQNGQIQMATIGLDLNNLAASAKAPFAEAPAGTVVGHVHLQTGAVPEAEAFYNGALGFEITTHYPGAAFYGAGGYHHHLATNTWNSRGAGPRNFPSTGLADLEILVDPAPLAALRAKLPAALTDPWGTPITLSPKAA</sequence>
<gene>
    <name evidence="2" type="ORF">ACFOGH_00905</name>
</gene>
<accession>A0ABV7ISR3</accession>
<evidence type="ECO:0000313" key="2">
    <source>
        <dbReference type="EMBL" id="MFC3179536.1"/>
    </source>
</evidence>
<dbReference type="InterPro" id="IPR037523">
    <property type="entry name" value="VOC_core"/>
</dbReference>
<reference evidence="3" key="1">
    <citation type="journal article" date="2019" name="Int. J. Syst. Evol. Microbiol.">
        <title>The Global Catalogue of Microorganisms (GCM) 10K type strain sequencing project: providing services to taxonomists for standard genome sequencing and annotation.</title>
        <authorList>
            <consortium name="The Broad Institute Genomics Platform"/>
            <consortium name="The Broad Institute Genome Sequencing Center for Infectious Disease"/>
            <person name="Wu L."/>
            <person name="Ma J."/>
        </authorList>
    </citation>
    <scope>NUCLEOTIDE SEQUENCE [LARGE SCALE GENOMIC DNA]</scope>
    <source>
        <strain evidence="3">KCTC 52039</strain>
    </source>
</reference>
<dbReference type="EMBL" id="JBHRTO010000001">
    <property type="protein sequence ID" value="MFC3179536.1"/>
    <property type="molecule type" value="Genomic_DNA"/>
</dbReference>
<dbReference type="InterPro" id="IPR004360">
    <property type="entry name" value="Glyas_Fos-R_dOase_dom"/>
</dbReference>
<dbReference type="Pfam" id="PF00903">
    <property type="entry name" value="Glyoxalase"/>
    <property type="match status" value="2"/>
</dbReference>
<evidence type="ECO:0000259" key="1">
    <source>
        <dbReference type="PROSITE" id="PS51819"/>
    </source>
</evidence>
<dbReference type="PANTHER" id="PTHR43279:SF1">
    <property type="entry name" value="CATECHOL-2,3-DIOXYGENASE"/>
    <property type="match status" value="1"/>
</dbReference>
<keyword evidence="3" id="KW-1185">Reference proteome</keyword>
<dbReference type="SUPFAM" id="SSF54593">
    <property type="entry name" value="Glyoxalase/Bleomycin resistance protein/Dihydroxybiphenyl dioxygenase"/>
    <property type="match status" value="2"/>
</dbReference>
<protein>
    <submittedName>
        <fullName evidence="2">VOC family protein</fullName>
    </submittedName>
</protein>
<name>A0ABV7ISR3_9RHOB</name>
<dbReference type="InterPro" id="IPR029068">
    <property type="entry name" value="Glyas_Bleomycin-R_OHBP_Dase"/>
</dbReference>
<feature type="domain" description="VOC" evidence="1">
    <location>
        <begin position="9"/>
        <end position="125"/>
    </location>
</feature>
<dbReference type="Proteomes" id="UP001595547">
    <property type="component" value="Unassembled WGS sequence"/>
</dbReference>
<organism evidence="2 3">
    <name type="scientific">Cypionkella sinensis</name>
    <dbReference type="NCBI Taxonomy" id="1756043"/>
    <lineage>
        <taxon>Bacteria</taxon>
        <taxon>Pseudomonadati</taxon>
        <taxon>Pseudomonadota</taxon>
        <taxon>Alphaproteobacteria</taxon>
        <taxon>Rhodobacterales</taxon>
        <taxon>Paracoccaceae</taxon>
        <taxon>Cypionkella</taxon>
    </lineage>
</organism>
<dbReference type="RefSeq" id="WP_380071176.1">
    <property type="nucleotide sequence ID" value="NZ_JBHRTO010000001.1"/>
</dbReference>